<dbReference type="PROSITE" id="PS50835">
    <property type="entry name" value="IG_LIKE"/>
    <property type="match status" value="1"/>
</dbReference>
<comment type="subcellular location">
    <subcellularLocation>
        <location evidence="1">Membrane</location>
        <topology evidence="1">Single-pass membrane protein</topology>
    </subcellularLocation>
</comment>
<reference evidence="12 13" key="1">
    <citation type="journal article" date="2021" name="G3 (Bethesda)">
        <title>Improved contiguity of the threespine stickleback genome using long-read sequencing.</title>
        <authorList>
            <person name="Nath S."/>
            <person name="Shaw D.E."/>
            <person name="White M.A."/>
        </authorList>
    </citation>
    <scope>NUCLEOTIDE SEQUENCE [LARGE SCALE GENOMIC DNA]</scope>
    <source>
        <strain evidence="12 13">Lake Benthic</strain>
    </source>
</reference>
<dbReference type="InterPro" id="IPR007110">
    <property type="entry name" value="Ig-like_dom"/>
</dbReference>
<dbReference type="InterPro" id="IPR036179">
    <property type="entry name" value="Ig-like_dom_sf"/>
</dbReference>
<dbReference type="PANTHER" id="PTHR46841">
    <property type="entry name" value="OX-2 MEMBRANE GLYCOPROTEIN"/>
    <property type="match status" value="1"/>
</dbReference>
<evidence type="ECO:0000256" key="9">
    <source>
        <dbReference type="SAM" id="MobiDB-lite"/>
    </source>
</evidence>
<dbReference type="Ensembl" id="ENSGACT00000050334.1">
    <property type="protein sequence ID" value="ENSGACP00000059530.1"/>
    <property type="gene ID" value="ENSGACG00000014598.2"/>
</dbReference>
<dbReference type="GO" id="GO:0150079">
    <property type="term" value="P:negative regulation of neuroinflammatory response"/>
    <property type="evidence" value="ECO:0007669"/>
    <property type="project" value="TreeGrafter"/>
</dbReference>
<keyword evidence="2 10" id="KW-0812">Transmembrane</keyword>
<evidence type="ECO:0000256" key="1">
    <source>
        <dbReference type="ARBA" id="ARBA00004167"/>
    </source>
</evidence>
<keyword evidence="5 10" id="KW-0472">Membrane</keyword>
<keyword evidence="6" id="KW-1015">Disulfide bond</keyword>
<keyword evidence="4 10" id="KW-1133">Transmembrane helix</keyword>
<name>A0AAQ4R913_GASAC</name>
<evidence type="ECO:0000256" key="10">
    <source>
        <dbReference type="SAM" id="Phobius"/>
    </source>
</evidence>
<evidence type="ECO:0000256" key="5">
    <source>
        <dbReference type="ARBA" id="ARBA00023136"/>
    </source>
</evidence>
<evidence type="ECO:0000259" key="11">
    <source>
        <dbReference type="PROSITE" id="PS50835"/>
    </source>
</evidence>
<sequence length="388" mass="42916">MCAVALVTLHVCCCPGYIHKKRLLTLSKQAAEQQSHINDTGQTSLVQSQQLVLAALGDNTYLTCWLMDSKDVVQVTWQKIIAGGTTDLASYNKHFGQKVNTGFQGRVEIKSAGLQNSSIVIRNVTHQDKGCYRCLFNTYPDGAFTGRSCLQLYELHGPFLHVTESHSAEELVVSCSATGPPVPTVTLTVPHHNSTSVTNTNGTVTVTTTAVLSRLHDNSHRVGCAARVLSGRQIDVYEMIPEVRLSPPDGFGVKSGSDNSDVNVPLITGLVVGVICVVVAVIAFCHKRKHQNSVSQRDLEENKRDTNEPRTPLMNPEVRQQFTSPKSERINLPTTPPNKRDTNEPRTPLTNPELRQRFTSPKSERINQPKHPERLKKNLFARQQNPED</sequence>
<dbReference type="SUPFAM" id="SSF48726">
    <property type="entry name" value="Immunoglobulin"/>
    <property type="match status" value="1"/>
</dbReference>
<reference evidence="12" key="2">
    <citation type="submission" date="2025-08" db="UniProtKB">
        <authorList>
            <consortium name="Ensembl"/>
        </authorList>
    </citation>
    <scope>IDENTIFICATION</scope>
</reference>
<evidence type="ECO:0000256" key="8">
    <source>
        <dbReference type="ARBA" id="ARBA00023319"/>
    </source>
</evidence>
<dbReference type="GO" id="GO:0030424">
    <property type="term" value="C:axon"/>
    <property type="evidence" value="ECO:0007669"/>
    <property type="project" value="TreeGrafter"/>
</dbReference>
<accession>A0AAQ4R913</accession>
<feature type="domain" description="Ig-like" evidence="11">
    <location>
        <begin position="57"/>
        <end position="134"/>
    </location>
</feature>
<keyword evidence="13" id="KW-1185">Reference proteome</keyword>
<evidence type="ECO:0000256" key="4">
    <source>
        <dbReference type="ARBA" id="ARBA00022989"/>
    </source>
</evidence>
<keyword evidence="3" id="KW-0732">Signal</keyword>
<dbReference type="GO" id="GO:0009986">
    <property type="term" value="C:cell surface"/>
    <property type="evidence" value="ECO:0007669"/>
    <property type="project" value="TreeGrafter"/>
</dbReference>
<dbReference type="GO" id="GO:0098632">
    <property type="term" value="F:cell-cell adhesion mediator activity"/>
    <property type="evidence" value="ECO:0007669"/>
    <property type="project" value="InterPro"/>
</dbReference>
<evidence type="ECO:0000313" key="12">
    <source>
        <dbReference type="Ensembl" id="ENSGACP00000059530.1"/>
    </source>
</evidence>
<evidence type="ECO:0000256" key="7">
    <source>
        <dbReference type="ARBA" id="ARBA00023180"/>
    </source>
</evidence>
<dbReference type="GO" id="GO:0043025">
    <property type="term" value="C:neuronal cell body"/>
    <property type="evidence" value="ECO:0007669"/>
    <property type="project" value="TreeGrafter"/>
</dbReference>
<keyword evidence="8" id="KW-0393">Immunoglobulin domain</keyword>
<feature type="compositionally biased region" description="Basic and acidic residues" evidence="9">
    <location>
        <begin position="297"/>
        <end position="308"/>
    </location>
</feature>
<dbReference type="GO" id="GO:0016020">
    <property type="term" value="C:membrane"/>
    <property type="evidence" value="ECO:0007669"/>
    <property type="project" value="UniProtKB-SubCell"/>
</dbReference>
<dbReference type="InterPro" id="IPR013783">
    <property type="entry name" value="Ig-like_fold"/>
</dbReference>
<dbReference type="PANTHER" id="PTHR46841:SF7">
    <property type="entry name" value="IG-LIKE DOMAIN-CONTAINING PROTEIN"/>
    <property type="match status" value="1"/>
</dbReference>
<dbReference type="Proteomes" id="UP000007635">
    <property type="component" value="Chromosome I"/>
</dbReference>
<evidence type="ECO:0000256" key="6">
    <source>
        <dbReference type="ARBA" id="ARBA00023157"/>
    </source>
</evidence>
<organism evidence="12 13">
    <name type="scientific">Gasterosteus aculeatus aculeatus</name>
    <name type="common">three-spined stickleback</name>
    <dbReference type="NCBI Taxonomy" id="481459"/>
    <lineage>
        <taxon>Eukaryota</taxon>
        <taxon>Metazoa</taxon>
        <taxon>Chordata</taxon>
        <taxon>Craniata</taxon>
        <taxon>Vertebrata</taxon>
        <taxon>Euteleostomi</taxon>
        <taxon>Actinopterygii</taxon>
        <taxon>Neopterygii</taxon>
        <taxon>Teleostei</taxon>
        <taxon>Neoteleostei</taxon>
        <taxon>Acanthomorphata</taxon>
        <taxon>Eupercaria</taxon>
        <taxon>Perciformes</taxon>
        <taxon>Cottioidei</taxon>
        <taxon>Gasterosteales</taxon>
        <taxon>Gasterosteidae</taxon>
        <taxon>Gasterosteus</taxon>
    </lineage>
</organism>
<feature type="region of interest" description="Disordered" evidence="9">
    <location>
        <begin position="291"/>
        <end position="388"/>
    </location>
</feature>
<protein>
    <recommendedName>
        <fullName evidence="11">Ig-like domain-containing protein</fullName>
    </recommendedName>
</protein>
<dbReference type="InterPro" id="IPR013106">
    <property type="entry name" value="Ig_V-set"/>
</dbReference>
<dbReference type="GO" id="GO:0034113">
    <property type="term" value="P:heterotypic cell-cell adhesion"/>
    <property type="evidence" value="ECO:0007669"/>
    <property type="project" value="TreeGrafter"/>
</dbReference>
<dbReference type="GeneTree" id="ENSGT00530000063970"/>
<evidence type="ECO:0000313" key="13">
    <source>
        <dbReference type="Proteomes" id="UP000007635"/>
    </source>
</evidence>
<feature type="compositionally biased region" description="Basic and acidic residues" evidence="9">
    <location>
        <begin position="362"/>
        <end position="376"/>
    </location>
</feature>
<keyword evidence="7" id="KW-0325">Glycoprotein</keyword>
<reference evidence="12" key="3">
    <citation type="submission" date="2025-09" db="UniProtKB">
        <authorList>
            <consortium name="Ensembl"/>
        </authorList>
    </citation>
    <scope>IDENTIFICATION</scope>
</reference>
<dbReference type="Gene3D" id="2.60.40.10">
    <property type="entry name" value="Immunoglobulins"/>
    <property type="match status" value="2"/>
</dbReference>
<proteinExistence type="predicted"/>
<dbReference type="Pfam" id="PF07686">
    <property type="entry name" value="V-set"/>
    <property type="match status" value="1"/>
</dbReference>
<dbReference type="InterPro" id="IPR047164">
    <property type="entry name" value="OX2G-like"/>
</dbReference>
<dbReference type="SMART" id="SM00409">
    <property type="entry name" value="IG"/>
    <property type="match status" value="1"/>
</dbReference>
<evidence type="ECO:0000256" key="2">
    <source>
        <dbReference type="ARBA" id="ARBA00022692"/>
    </source>
</evidence>
<dbReference type="AlphaFoldDB" id="A0AAQ4R913"/>
<feature type="transmembrane region" description="Helical" evidence="10">
    <location>
        <begin position="264"/>
        <end position="285"/>
    </location>
</feature>
<evidence type="ECO:0000256" key="3">
    <source>
        <dbReference type="ARBA" id="ARBA00022729"/>
    </source>
</evidence>
<dbReference type="InterPro" id="IPR003599">
    <property type="entry name" value="Ig_sub"/>
</dbReference>